<keyword evidence="1" id="KW-0233">DNA recombination</keyword>
<dbReference type="InterPro" id="IPR013762">
    <property type="entry name" value="Integrase-like_cat_sf"/>
</dbReference>
<evidence type="ECO:0000256" key="2">
    <source>
        <dbReference type="SAM" id="MobiDB-lite"/>
    </source>
</evidence>
<dbReference type="GO" id="GO:0015074">
    <property type="term" value="P:DNA integration"/>
    <property type="evidence" value="ECO:0007669"/>
    <property type="project" value="InterPro"/>
</dbReference>
<dbReference type="Gene3D" id="1.10.443.10">
    <property type="entry name" value="Intergrase catalytic core"/>
    <property type="match status" value="1"/>
</dbReference>
<evidence type="ECO:0000256" key="1">
    <source>
        <dbReference type="ARBA" id="ARBA00023172"/>
    </source>
</evidence>
<gene>
    <name evidence="4" type="ORF">K0B96_09815</name>
</gene>
<accession>A0A8F9TT54</accession>
<dbReference type="AlphaFoldDB" id="A0A8F9TT54"/>
<feature type="domain" description="Tyr recombinase" evidence="3">
    <location>
        <begin position="1"/>
        <end position="81"/>
    </location>
</feature>
<dbReference type="Pfam" id="PF00589">
    <property type="entry name" value="Phage_integrase"/>
    <property type="match status" value="1"/>
</dbReference>
<evidence type="ECO:0000313" key="5">
    <source>
        <dbReference type="Proteomes" id="UP000825051"/>
    </source>
</evidence>
<organism evidence="4 5">
    <name type="scientific">Horticoccus luteus</name>
    <dbReference type="NCBI Taxonomy" id="2862869"/>
    <lineage>
        <taxon>Bacteria</taxon>
        <taxon>Pseudomonadati</taxon>
        <taxon>Verrucomicrobiota</taxon>
        <taxon>Opitutia</taxon>
        <taxon>Opitutales</taxon>
        <taxon>Opitutaceae</taxon>
        <taxon>Horticoccus</taxon>
    </lineage>
</organism>
<dbReference type="KEGG" id="ole:K0B96_09815"/>
<dbReference type="InterPro" id="IPR002104">
    <property type="entry name" value="Integrase_catalytic"/>
</dbReference>
<evidence type="ECO:0000313" key="4">
    <source>
        <dbReference type="EMBL" id="QYM77622.1"/>
    </source>
</evidence>
<reference evidence="4" key="1">
    <citation type="submission" date="2021-08" db="EMBL/GenBank/DDBJ databases">
        <title>Genome of a novel bacterium of the phylum Verrucomicrobia, Oleiharenicola sp. KSB-15.</title>
        <authorList>
            <person name="Chung J.-H."/>
            <person name="Ahn J.-H."/>
            <person name="Yoon Y."/>
            <person name="Kim D.-Y."/>
            <person name="An S.-H."/>
            <person name="Park I."/>
            <person name="Yeon J."/>
        </authorList>
    </citation>
    <scope>NUCLEOTIDE SEQUENCE</scope>
    <source>
        <strain evidence="4">KSB-15</strain>
    </source>
</reference>
<feature type="region of interest" description="Disordered" evidence="2">
    <location>
        <begin position="105"/>
        <end position="130"/>
    </location>
</feature>
<dbReference type="Proteomes" id="UP000825051">
    <property type="component" value="Chromosome"/>
</dbReference>
<keyword evidence="5" id="KW-1185">Reference proteome</keyword>
<name>A0A8F9TT54_9BACT</name>
<dbReference type="GO" id="GO:0003677">
    <property type="term" value="F:DNA binding"/>
    <property type="evidence" value="ECO:0007669"/>
    <property type="project" value="InterPro"/>
</dbReference>
<sequence>MLLRHSNTRGSALQPPVTGCVARSGVGKSGSCHLFRQTCATLMLEHGADIRHVHEQLGHASLATTQIYAQVSIRKLKEVHAATHPGAKLSPREACEPHCGNAALPHDHTSTLQTRQPDVAARTAAENGTR</sequence>
<protein>
    <submittedName>
        <fullName evidence="4">Tyrosine-type recombinase/integrase</fullName>
    </submittedName>
</protein>
<dbReference type="EMBL" id="CP080507">
    <property type="protein sequence ID" value="QYM77622.1"/>
    <property type="molecule type" value="Genomic_DNA"/>
</dbReference>
<dbReference type="InterPro" id="IPR011010">
    <property type="entry name" value="DNA_brk_join_enz"/>
</dbReference>
<evidence type="ECO:0000259" key="3">
    <source>
        <dbReference type="PROSITE" id="PS51898"/>
    </source>
</evidence>
<proteinExistence type="predicted"/>
<dbReference type="GO" id="GO:0006310">
    <property type="term" value="P:DNA recombination"/>
    <property type="evidence" value="ECO:0007669"/>
    <property type="project" value="UniProtKB-KW"/>
</dbReference>
<dbReference type="PROSITE" id="PS51898">
    <property type="entry name" value="TYR_RECOMBINASE"/>
    <property type="match status" value="1"/>
</dbReference>
<dbReference type="SUPFAM" id="SSF56349">
    <property type="entry name" value="DNA breaking-rejoining enzymes"/>
    <property type="match status" value="1"/>
</dbReference>